<dbReference type="NCBIfam" id="TIGR02353">
    <property type="entry name" value="NRPS_term_dom"/>
    <property type="match status" value="1"/>
</dbReference>
<keyword evidence="2" id="KW-0597">Phosphoprotein</keyword>
<feature type="transmembrane region" description="Helical" evidence="4">
    <location>
        <begin position="722"/>
        <end position="745"/>
    </location>
</feature>
<dbReference type="FunFam" id="3.40.50.980:FF:000001">
    <property type="entry name" value="Non-ribosomal peptide synthetase"/>
    <property type="match status" value="1"/>
</dbReference>
<dbReference type="InterPro" id="IPR006162">
    <property type="entry name" value="Ppantetheine_attach_site"/>
</dbReference>
<protein>
    <submittedName>
        <fullName evidence="6">Non-ribosomal peptide synthetase-like protein</fullName>
    </submittedName>
</protein>
<feature type="transmembrane region" description="Helical" evidence="4">
    <location>
        <begin position="635"/>
        <end position="656"/>
    </location>
</feature>
<evidence type="ECO:0000256" key="1">
    <source>
        <dbReference type="ARBA" id="ARBA00022450"/>
    </source>
</evidence>
<evidence type="ECO:0000256" key="4">
    <source>
        <dbReference type="SAM" id="Phobius"/>
    </source>
</evidence>
<dbReference type="InterPro" id="IPR020845">
    <property type="entry name" value="AMP-binding_CS"/>
</dbReference>
<dbReference type="PROSITE" id="PS00012">
    <property type="entry name" value="PHOSPHOPANTETHEINE"/>
    <property type="match status" value="1"/>
</dbReference>
<evidence type="ECO:0000256" key="2">
    <source>
        <dbReference type="ARBA" id="ARBA00022553"/>
    </source>
</evidence>
<feature type="domain" description="Carrier" evidence="5">
    <location>
        <begin position="526"/>
        <end position="603"/>
    </location>
</feature>
<evidence type="ECO:0000259" key="5">
    <source>
        <dbReference type="PROSITE" id="PS50075"/>
    </source>
</evidence>
<keyword evidence="4" id="KW-1133">Transmembrane helix</keyword>
<feature type="transmembrane region" description="Helical" evidence="4">
    <location>
        <begin position="873"/>
        <end position="903"/>
    </location>
</feature>
<keyword evidence="4" id="KW-0472">Membrane</keyword>
<dbReference type="PROSITE" id="PS00455">
    <property type="entry name" value="AMP_BINDING"/>
    <property type="match status" value="1"/>
</dbReference>
<dbReference type="Pfam" id="PF00550">
    <property type="entry name" value="PP-binding"/>
    <property type="match status" value="1"/>
</dbReference>
<name>A0A2S6H120_9PSEU</name>
<evidence type="ECO:0000313" key="7">
    <source>
        <dbReference type="Proteomes" id="UP000239203"/>
    </source>
</evidence>
<dbReference type="InterPro" id="IPR036736">
    <property type="entry name" value="ACP-like_sf"/>
</dbReference>
<dbReference type="PANTHER" id="PTHR45527">
    <property type="entry name" value="NONRIBOSOMAL PEPTIDE SYNTHETASE"/>
    <property type="match status" value="1"/>
</dbReference>
<evidence type="ECO:0000313" key="6">
    <source>
        <dbReference type="EMBL" id="PPK71175.1"/>
    </source>
</evidence>
<dbReference type="RefSeq" id="WP_104476185.1">
    <property type="nucleotide sequence ID" value="NZ_CP154825.1"/>
</dbReference>
<dbReference type="InterPro" id="IPR042099">
    <property type="entry name" value="ANL_N_sf"/>
</dbReference>
<dbReference type="FunFam" id="3.40.50.12780:FF:000012">
    <property type="entry name" value="Non-ribosomal peptide synthetase"/>
    <property type="match status" value="1"/>
</dbReference>
<evidence type="ECO:0000256" key="3">
    <source>
        <dbReference type="SAM" id="MobiDB-lite"/>
    </source>
</evidence>
<dbReference type="PANTHER" id="PTHR45527:SF1">
    <property type="entry name" value="FATTY ACID SYNTHASE"/>
    <property type="match status" value="1"/>
</dbReference>
<gene>
    <name evidence="6" type="ORF">CLV40_101364</name>
</gene>
<dbReference type="EMBL" id="PTIX01000001">
    <property type="protein sequence ID" value="PPK71175.1"/>
    <property type="molecule type" value="Genomic_DNA"/>
</dbReference>
<dbReference type="InterPro" id="IPR010071">
    <property type="entry name" value="AA_adenyl_dom"/>
</dbReference>
<dbReference type="InterPro" id="IPR001451">
    <property type="entry name" value="Hexapep"/>
</dbReference>
<dbReference type="Pfam" id="PF00132">
    <property type="entry name" value="Hexapep"/>
    <property type="match status" value="1"/>
</dbReference>
<organism evidence="6 7">
    <name type="scientific">Actinokineospora auranticolor</name>
    <dbReference type="NCBI Taxonomy" id="155976"/>
    <lineage>
        <taxon>Bacteria</taxon>
        <taxon>Bacillati</taxon>
        <taxon>Actinomycetota</taxon>
        <taxon>Actinomycetes</taxon>
        <taxon>Pseudonocardiales</taxon>
        <taxon>Pseudonocardiaceae</taxon>
        <taxon>Actinokineospora</taxon>
    </lineage>
</organism>
<reference evidence="6 7" key="1">
    <citation type="submission" date="2018-02" db="EMBL/GenBank/DDBJ databases">
        <title>Genomic Encyclopedia of Archaeal and Bacterial Type Strains, Phase II (KMG-II): from individual species to whole genera.</title>
        <authorList>
            <person name="Goeker M."/>
        </authorList>
    </citation>
    <scope>NUCLEOTIDE SEQUENCE [LARGE SCALE GENOMIC DNA]</scope>
    <source>
        <strain evidence="6 7">YU 961-1</strain>
    </source>
</reference>
<dbReference type="Gene3D" id="1.10.1200.10">
    <property type="entry name" value="ACP-like"/>
    <property type="match status" value="1"/>
</dbReference>
<dbReference type="Pfam" id="PF00501">
    <property type="entry name" value="AMP-binding"/>
    <property type="match status" value="1"/>
</dbReference>
<sequence>MASANGRTAVFDKRGSTRARVLPECFELTCDRTPDATAVECDGERLTYRELDRAANRLAALLRERGVRPGDNVGILLRRSTDTYVALLGVMKAGAAYVPIDTSFPADRVRFMAEDASLTHLVTWSGAADRTADLACPVLALDESAAEIAARSGDRLDLEIDPDTPCYIIYTSGSTGKPKGVAISHASIVNFLDVATPIYGVTGDDRVYQGMSISFDFHLEEMWPAWVGGAALVAGPNDARRFGQGLTDFLTEHRVTVLCSVPTLLTTVENVPPTVRCLLVSGEAMPPDLVRKWSGPDRRILNCYGPTETTVSSSCAELVADQPVTLGTPFPTYRFYILDDQLREVAEGETGEICIGGPGVGIGYLNRPELTAERFVTNPVERDRAEVPRVYRTGDLGRRTPAGEYEFFGRMDTQVKIRGYRVELGEIEQVIREDEAVENAVVTTLDRDGVPNLVAYLTLSVADADEAELRDRLHATLRRRLAPYMVPSYLEVLDSFPLLAADKVNRAALPAPTSPPLGANTGPHVPPEGPLETDLAGVWSEILEVEQVSAEADFFCDLGGHSLTAARVVSRLRALPGLRGLAMGDLYANPTVRALAQHVESTAAPTEDTAVDTAKPEPRKHSGLRVWACGVAQMVLLYTWLALLASPVLALAYVVTVRAKGASSGAVLGAESASLGVLIPVWVAWFLFTSFGLPIIASRLVMLRVREGWYPLWGRTYLRFWFHARVAALAPLALLSGTPLLPLYLRLMGAKVGRDCQLSTPLIRLARFVEIGDGVSIGDRARVETYAVEHGWLRLARVRIGDGAHVGANSAVMAGAEIGANATVGHQSLVHAGARVPGGEHWIGSPLRKLPAMPQQLREMADRADTRRWPVTVLFGYLVGLLFLIVLPLALLVPSGAVIFYGINQGTVGWIVGCAVAAGPVFVFTTCLVLTALKRLVLFRARPGIYSDKGFFGLRLWFAHRLLDMVVAQVRTIFCTLYAIPLLRGLGLRVGKWCEIAIPTHINVDMTTMGDQCFLAAGILVSPPVHHRGLVALRMAEMSDRSFIGNVALVPGGTRMGSNSLLGVMSVPPADRPMDPETTWLGSPSFFLPRRQTSQDFPEKFTYRPTPTMVAVRLFLELFRVFLPTMLTTAGTFAGIYAMVYLLGHFSPFVLVTMLPAITLGVGLAETVVVVVLKWLVMRVYRPRTEPYWGTWVRGTELITGLYEAVAVPRLIGNFVGSPWIVPLVRLFGVRVGRRVWLNTVSFTEFDLVRVGDDAAVGEEADLQTHLFEDRVMKMSYSKASAGSTVGSHAVVLYDAEVSAGSFLDADSLVMKGEVLPDTSGWRGIPARPL</sequence>
<dbReference type="CDD" id="cd05930">
    <property type="entry name" value="A_NRPS"/>
    <property type="match status" value="1"/>
</dbReference>
<feature type="region of interest" description="Disordered" evidence="3">
    <location>
        <begin position="510"/>
        <end position="531"/>
    </location>
</feature>
<dbReference type="Gene3D" id="3.30.300.30">
    <property type="match status" value="1"/>
</dbReference>
<accession>A0A2S6H120</accession>
<dbReference type="GO" id="GO:0043041">
    <property type="term" value="P:amino acid activation for nonribosomal peptide biosynthetic process"/>
    <property type="evidence" value="ECO:0007669"/>
    <property type="project" value="TreeGrafter"/>
</dbReference>
<dbReference type="GO" id="GO:0005737">
    <property type="term" value="C:cytoplasm"/>
    <property type="evidence" value="ECO:0007669"/>
    <property type="project" value="TreeGrafter"/>
</dbReference>
<dbReference type="NCBIfam" id="TIGR01733">
    <property type="entry name" value="AA-adenyl-dom"/>
    <property type="match status" value="1"/>
</dbReference>
<keyword evidence="7" id="KW-1185">Reference proteome</keyword>
<dbReference type="Gene3D" id="3.40.50.12780">
    <property type="entry name" value="N-terminal domain of ligase-like"/>
    <property type="match status" value="1"/>
</dbReference>
<dbReference type="PROSITE" id="PS50075">
    <property type="entry name" value="CARRIER"/>
    <property type="match status" value="1"/>
</dbReference>
<dbReference type="InterPro" id="IPR045851">
    <property type="entry name" value="AMP-bd_C_sf"/>
</dbReference>
<dbReference type="Proteomes" id="UP000239203">
    <property type="component" value="Unassembled WGS sequence"/>
</dbReference>
<feature type="transmembrane region" description="Helical" evidence="4">
    <location>
        <begin position="909"/>
        <end position="933"/>
    </location>
</feature>
<dbReference type="InterPro" id="IPR012728">
    <property type="entry name" value="Pls/PosA_C"/>
</dbReference>
<proteinExistence type="predicted"/>
<keyword evidence="1" id="KW-0596">Phosphopantetheine</keyword>
<dbReference type="Pfam" id="PF13193">
    <property type="entry name" value="AMP-binding_C"/>
    <property type="match status" value="1"/>
</dbReference>
<dbReference type="InterPro" id="IPR011004">
    <property type="entry name" value="Trimer_LpxA-like_sf"/>
</dbReference>
<dbReference type="InterPro" id="IPR025110">
    <property type="entry name" value="AMP-bd_C"/>
</dbReference>
<dbReference type="Gene3D" id="2.160.10.10">
    <property type="entry name" value="Hexapeptide repeat proteins"/>
    <property type="match status" value="3"/>
</dbReference>
<feature type="transmembrane region" description="Helical" evidence="4">
    <location>
        <begin position="1149"/>
        <end position="1177"/>
    </location>
</feature>
<dbReference type="GO" id="GO:0044550">
    <property type="term" value="P:secondary metabolite biosynthetic process"/>
    <property type="evidence" value="ECO:0007669"/>
    <property type="project" value="TreeGrafter"/>
</dbReference>
<dbReference type="InterPro" id="IPR000873">
    <property type="entry name" value="AMP-dep_synth/lig_dom"/>
</dbReference>
<dbReference type="OrthoDB" id="2472181at2"/>
<dbReference type="SUPFAM" id="SSF51161">
    <property type="entry name" value="Trimeric LpxA-like enzymes"/>
    <property type="match status" value="3"/>
</dbReference>
<keyword evidence="4" id="KW-0812">Transmembrane</keyword>
<dbReference type="InterPro" id="IPR009081">
    <property type="entry name" value="PP-bd_ACP"/>
</dbReference>
<dbReference type="SUPFAM" id="SSF47336">
    <property type="entry name" value="ACP-like"/>
    <property type="match status" value="1"/>
</dbReference>
<dbReference type="GO" id="GO:0031177">
    <property type="term" value="F:phosphopantetheine binding"/>
    <property type="evidence" value="ECO:0007669"/>
    <property type="project" value="TreeGrafter"/>
</dbReference>
<dbReference type="SUPFAM" id="SSF56801">
    <property type="entry name" value="Acetyl-CoA synthetase-like"/>
    <property type="match status" value="1"/>
</dbReference>
<feature type="transmembrane region" description="Helical" evidence="4">
    <location>
        <begin position="677"/>
        <end position="702"/>
    </location>
</feature>
<comment type="caution">
    <text evidence="6">The sequence shown here is derived from an EMBL/GenBank/DDBJ whole genome shotgun (WGS) entry which is preliminary data.</text>
</comment>
<feature type="transmembrane region" description="Helical" evidence="4">
    <location>
        <begin position="1121"/>
        <end position="1143"/>
    </location>
</feature>